<dbReference type="InterPro" id="IPR011650">
    <property type="entry name" value="Peptidase_M20_dimer"/>
</dbReference>
<dbReference type="Proteomes" id="UP000436694">
    <property type="component" value="Unassembled WGS sequence"/>
</dbReference>
<name>A0A844B3I0_9RHOB</name>
<dbReference type="SUPFAM" id="SSF55031">
    <property type="entry name" value="Bacterial exopeptidase dimerisation domain"/>
    <property type="match status" value="1"/>
</dbReference>
<comment type="caution">
    <text evidence="4">The sequence shown here is derived from an EMBL/GenBank/DDBJ whole genome shotgun (WGS) entry which is preliminary data.</text>
</comment>
<dbReference type="Pfam" id="PF07687">
    <property type="entry name" value="M20_dimer"/>
    <property type="match status" value="1"/>
</dbReference>
<gene>
    <name evidence="4" type="ORF">GG681_14915</name>
</gene>
<dbReference type="PIRSF" id="PIRSF005962">
    <property type="entry name" value="Pept_M20D_amidohydro"/>
    <property type="match status" value="1"/>
</dbReference>
<feature type="binding site" evidence="2">
    <location>
        <position position="351"/>
    </location>
    <ligand>
        <name>Mn(2+)</name>
        <dbReference type="ChEBI" id="CHEBI:29035"/>
        <label>2</label>
    </ligand>
</feature>
<dbReference type="PANTHER" id="PTHR11014">
    <property type="entry name" value="PEPTIDASE M20 FAMILY MEMBER"/>
    <property type="match status" value="1"/>
</dbReference>
<evidence type="ECO:0000256" key="2">
    <source>
        <dbReference type="PIRSR" id="PIRSR005962-1"/>
    </source>
</evidence>
<evidence type="ECO:0000259" key="3">
    <source>
        <dbReference type="Pfam" id="PF07687"/>
    </source>
</evidence>
<keyword evidence="1 4" id="KW-0378">Hydrolase</keyword>
<dbReference type="AlphaFoldDB" id="A0A844B3I0"/>
<feature type="binding site" evidence="2">
    <location>
        <position position="127"/>
    </location>
    <ligand>
        <name>Mn(2+)</name>
        <dbReference type="ChEBI" id="CHEBI:29035"/>
        <label>2</label>
    </ligand>
</feature>
<dbReference type="PANTHER" id="PTHR11014:SF63">
    <property type="entry name" value="METALLOPEPTIDASE, PUTATIVE (AFU_ORTHOLOGUE AFUA_6G09600)-RELATED"/>
    <property type="match status" value="1"/>
</dbReference>
<keyword evidence="2" id="KW-0464">Manganese</keyword>
<proteinExistence type="predicted"/>
<dbReference type="RefSeq" id="WP_153548833.1">
    <property type="nucleotide sequence ID" value="NZ_WIXK01000009.1"/>
</dbReference>
<dbReference type="NCBIfam" id="TIGR01891">
    <property type="entry name" value="amidohydrolases"/>
    <property type="match status" value="1"/>
</dbReference>
<dbReference type="SUPFAM" id="SSF53187">
    <property type="entry name" value="Zn-dependent exopeptidases"/>
    <property type="match status" value="1"/>
</dbReference>
<dbReference type="InterPro" id="IPR017439">
    <property type="entry name" value="Amidohydrolase"/>
</dbReference>
<feature type="binding site" evidence="2">
    <location>
        <position position="94"/>
    </location>
    <ligand>
        <name>Mn(2+)</name>
        <dbReference type="ChEBI" id="CHEBI:29035"/>
        <label>2</label>
    </ligand>
</feature>
<feature type="domain" description="Peptidase M20 dimerisation" evidence="3">
    <location>
        <begin position="177"/>
        <end position="268"/>
    </location>
</feature>
<keyword evidence="5" id="KW-1185">Reference proteome</keyword>
<dbReference type="InterPro" id="IPR002933">
    <property type="entry name" value="Peptidase_M20"/>
</dbReference>
<dbReference type="GO" id="GO:0046872">
    <property type="term" value="F:metal ion binding"/>
    <property type="evidence" value="ECO:0007669"/>
    <property type="project" value="UniProtKB-KW"/>
</dbReference>
<dbReference type="InterPro" id="IPR036264">
    <property type="entry name" value="Bact_exopeptidase_dim_dom"/>
</dbReference>
<dbReference type="GO" id="GO:0019877">
    <property type="term" value="P:diaminopimelate biosynthetic process"/>
    <property type="evidence" value="ECO:0007669"/>
    <property type="project" value="UniProtKB-ARBA"/>
</dbReference>
<comment type="cofactor">
    <cofactor evidence="2">
        <name>Mn(2+)</name>
        <dbReference type="ChEBI" id="CHEBI:29035"/>
    </cofactor>
    <text evidence="2">The Mn(2+) ion enhances activity.</text>
</comment>
<sequence length="385" mass="41214">MNDLATRLTELRHDLHRNPELGFQEERTKACVADRLRALGIEVHQGAGVVGVLRCGSGNRAIALRADMDALPISETSEHDYVSLNAGVMHACGHDGHTTMLLGAAERLAQEQGFDGTVVLLFQPNEEHGLGAQAMLDEGVLQRFPVEEIYAIHNLPGAPLGQVSTRAGIICNSETLFEITVKGRGGHASMPQAGVDAITVGAEIVLALQTVVARKLAPASGAVVSVTEFLSDGQRNVLPGNVTLKGDFRARSPEDRVSIEQFMRQIVAGIAAAHGISASVDFDTQFVETINAQTPAEAVYRAAEIAEGCTLLRDRAPMSFSEDFAHFAAAVPGCFLLLGNGESGAHGRPLHASDYDFNDALLPIGAEFWVRLVQDRLPQQKEQEA</sequence>
<feature type="binding site" evidence="2">
    <location>
        <position position="153"/>
    </location>
    <ligand>
        <name>Mn(2+)</name>
        <dbReference type="ChEBI" id="CHEBI:29035"/>
        <label>2</label>
    </ligand>
</feature>
<dbReference type="Gene3D" id="3.40.630.10">
    <property type="entry name" value="Zn peptidases"/>
    <property type="match status" value="1"/>
</dbReference>
<protein>
    <submittedName>
        <fullName evidence="4">Amidohydrolase</fullName>
    </submittedName>
</protein>
<evidence type="ECO:0000313" key="5">
    <source>
        <dbReference type="Proteomes" id="UP000436694"/>
    </source>
</evidence>
<organism evidence="4 5">
    <name type="scientific">Tritonibacter aquimaris</name>
    <dbReference type="NCBI Taxonomy" id="2663379"/>
    <lineage>
        <taxon>Bacteria</taxon>
        <taxon>Pseudomonadati</taxon>
        <taxon>Pseudomonadota</taxon>
        <taxon>Alphaproteobacteria</taxon>
        <taxon>Rhodobacterales</taxon>
        <taxon>Paracoccaceae</taxon>
        <taxon>Tritonibacter</taxon>
    </lineage>
</organism>
<keyword evidence="2" id="KW-0479">Metal-binding</keyword>
<dbReference type="GO" id="GO:0050118">
    <property type="term" value="F:N-acetyldiaminopimelate deacetylase activity"/>
    <property type="evidence" value="ECO:0007669"/>
    <property type="project" value="UniProtKB-ARBA"/>
</dbReference>
<dbReference type="FunFam" id="3.30.70.360:FF:000001">
    <property type="entry name" value="N-acetyldiaminopimelate deacetylase"/>
    <property type="match status" value="1"/>
</dbReference>
<dbReference type="EMBL" id="WIXK01000009">
    <property type="protein sequence ID" value="MQY43936.1"/>
    <property type="molecule type" value="Genomic_DNA"/>
</dbReference>
<accession>A0A844B3I0</accession>
<dbReference type="Gene3D" id="3.30.70.360">
    <property type="match status" value="1"/>
</dbReference>
<dbReference type="Pfam" id="PF01546">
    <property type="entry name" value="Peptidase_M20"/>
    <property type="match status" value="1"/>
</dbReference>
<reference evidence="4 5" key="1">
    <citation type="submission" date="2019-10" db="EMBL/GenBank/DDBJ databases">
        <title>Epibacterium sp. nov., isolated from seawater.</title>
        <authorList>
            <person name="Zhang X."/>
            <person name="Li N."/>
        </authorList>
    </citation>
    <scope>NUCLEOTIDE SEQUENCE [LARGE SCALE GENOMIC DNA]</scope>
    <source>
        <strain evidence="4 5">SM1969</strain>
    </source>
</reference>
<evidence type="ECO:0000256" key="1">
    <source>
        <dbReference type="ARBA" id="ARBA00022801"/>
    </source>
</evidence>
<evidence type="ECO:0000313" key="4">
    <source>
        <dbReference type="EMBL" id="MQY43936.1"/>
    </source>
</evidence>
<feature type="binding site" evidence="2">
    <location>
        <position position="92"/>
    </location>
    <ligand>
        <name>Mn(2+)</name>
        <dbReference type="ChEBI" id="CHEBI:29035"/>
        <label>2</label>
    </ligand>
</feature>